<dbReference type="GO" id="GO:0006108">
    <property type="term" value="P:malate metabolic process"/>
    <property type="evidence" value="ECO:0007669"/>
    <property type="project" value="UniProtKB-ARBA"/>
</dbReference>
<dbReference type="Gene3D" id="1.10.45.10">
    <property type="entry name" value="Vanillyl-alcohol Oxidase, Chain A, domain 4"/>
    <property type="match status" value="1"/>
</dbReference>
<evidence type="ECO:0000256" key="15">
    <source>
        <dbReference type="ARBA" id="ARBA00050208"/>
    </source>
</evidence>
<comment type="catalytic activity">
    <reaction evidence="15">
        <text>(R)-2-hydroxyglutarate + pyruvate = (R)-lactate + 2-oxoglutarate</text>
        <dbReference type="Rhea" id="RHEA:51608"/>
        <dbReference type="ChEBI" id="CHEBI:15361"/>
        <dbReference type="ChEBI" id="CHEBI:15801"/>
        <dbReference type="ChEBI" id="CHEBI:16004"/>
        <dbReference type="ChEBI" id="CHEBI:16810"/>
        <dbReference type="EC" id="1.1.99.40"/>
    </reaction>
</comment>
<dbReference type="Proteomes" id="UP000478008">
    <property type="component" value="Unassembled WGS sequence"/>
</dbReference>
<dbReference type="EC" id="1.1.99.40" evidence="17"/>
<dbReference type="FunFam" id="3.30.70.2190:FF:000001">
    <property type="entry name" value="D-2-hydroxyglutarate dehydrogenase mitochondrial"/>
    <property type="match status" value="1"/>
</dbReference>
<dbReference type="InterPro" id="IPR016164">
    <property type="entry name" value="FAD-linked_Oxase-like_C"/>
</dbReference>
<dbReference type="Gene3D" id="3.30.43.10">
    <property type="entry name" value="Uridine Diphospho-n-acetylenolpyruvylglucosamine Reductase, domain 2"/>
    <property type="match status" value="1"/>
</dbReference>
<comment type="similarity">
    <text evidence="3">Belongs to the FAD-binding oxidoreductase/transferase type 4 family.</text>
</comment>
<keyword evidence="7" id="KW-0862">Zinc</keyword>
<dbReference type="GO" id="GO:0046872">
    <property type="term" value="F:metal ion binding"/>
    <property type="evidence" value="ECO:0007669"/>
    <property type="project" value="UniProtKB-KW"/>
</dbReference>
<evidence type="ECO:0000259" key="19">
    <source>
        <dbReference type="PROSITE" id="PS51387"/>
    </source>
</evidence>
<keyword evidence="21" id="KW-1185">Reference proteome</keyword>
<dbReference type="SUPFAM" id="SSF55103">
    <property type="entry name" value="FAD-linked oxidases, C-terminal domain"/>
    <property type="match status" value="1"/>
</dbReference>
<comment type="cofactor">
    <cofactor evidence="1">
        <name>FAD</name>
        <dbReference type="ChEBI" id="CHEBI:57692"/>
    </cofactor>
</comment>
<dbReference type="PROSITE" id="PS51387">
    <property type="entry name" value="FAD_PCMH"/>
    <property type="match status" value="1"/>
</dbReference>
<evidence type="ECO:0000256" key="17">
    <source>
        <dbReference type="ARBA" id="ARBA00066713"/>
    </source>
</evidence>
<organism evidence="20 21">
    <name type="scientific">Dekkera bruxellensis</name>
    <name type="common">Brettanomyces custersii</name>
    <dbReference type="NCBI Taxonomy" id="5007"/>
    <lineage>
        <taxon>Eukaryota</taxon>
        <taxon>Fungi</taxon>
        <taxon>Dikarya</taxon>
        <taxon>Ascomycota</taxon>
        <taxon>Saccharomycotina</taxon>
        <taxon>Pichiomycetes</taxon>
        <taxon>Pichiales</taxon>
        <taxon>Pichiaceae</taxon>
        <taxon>Brettanomyces</taxon>
    </lineage>
</organism>
<name>A0A7D9H0Z0_DEKBR</name>
<keyword evidence="8" id="KW-0809">Transit peptide</keyword>
<dbReference type="InterPro" id="IPR004113">
    <property type="entry name" value="FAD-bd_oxidored_4_C"/>
</dbReference>
<evidence type="ECO:0000256" key="13">
    <source>
        <dbReference type="ARBA" id="ARBA00045410"/>
    </source>
</evidence>
<evidence type="ECO:0000313" key="20">
    <source>
        <dbReference type="EMBL" id="VUG17364.1"/>
    </source>
</evidence>
<dbReference type="InterPro" id="IPR016167">
    <property type="entry name" value="FAD-bd_PCMH_sub1"/>
</dbReference>
<reference evidence="20 21" key="1">
    <citation type="submission" date="2019-07" db="EMBL/GenBank/DDBJ databases">
        <authorList>
            <person name="Friedrich A."/>
            <person name="Schacherer J."/>
        </authorList>
    </citation>
    <scope>NUCLEOTIDE SEQUENCE [LARGE SCALE GENOMIC DNA]</scope>
</reference>
<evidence type="ECO:0000256" key="2">
    <source>
        <dbReference type="ARBA" id="ARBA00004173"/>
    </source>
</evidence>
<proteinExistence type="inferred from homology"/>
<dbReference type="Gene3D" id="3.30.465.10">
    <property type="match status" value="1"/>
</dbReference>
<sequence>MSGLLRIQLRPQASGLLRASESGRASFAHVAKAVASIGELSGARMCNIAKKNLGPRRRFDYFSRGIATKKEVTLTSEMYPETKRNPAFKKITTDDIDFFKKALGDKQVITDVEELEKYNVDWMAKYRGQSRVALRPKTVQEVSKVVKYCNENMIAIVPQGGNTGLVGGSVPVFDEVVISVANMNKVRSFDETSGILKLDAGVIMEDADNFLAKKGHIFPLDLGAKGSCFVGGNVATNAGGVRLLRYGSLHGSVLGLEAVLPDGTIYDSMHSLRKDNTGYDLKQLFIGSEGTLGIITGISILCPGRPKFSNVAFLGLDSYEKVQQTFKAARSELCEVLSAFEFMDRRSEVFSSRLLGRAHPLAGEDVDVDSLKGNYAASVPEYPFYVLIEVAGSSKEHDDEKLESFLENVMESGEVSDGTVSQDEAQMAELWEWRESISMAAKIDGGVYKYDVSLPQSKIYDLVNTVREHLTEKDLLSATDKSKPIVDVIGYGHIGDGNLHLNVCVREYSKVVEEALEPYVYEQVQKYHGSISAEHGLGFQKKHAIQYTKNPVELHLIRDMKKHFDPKGIMNPYKYV</sequence>
<dbReference type="InterPro" id="IPR016169">
    <property type="entry name" value="FAD-bd_PCMH_sub2"/>
</dbReference>
<keyword evidence="4" id="KW-0285">Flavoprotein</keyword>
<evidence type="ECO:0000256" key="9">
    <source>
        <dbReference type="ARBA" id="ARBA00023002"/>
    </source>
</evidence>
<evidence type="ECO:0000256" key="5">
    <source>
        <dbReference type="ARBA" id="ARBA00022723"/>
    </source>
</evidence>
<dbReference type="GO" id="GO:0004458">
    <property type="term" value="F:D-lactate dehydrogenase (cytochrome) activity"/>
    <property type="evidence" value="ECO:0007669"/>
    <property type="project" value="UniProtKB-EC"/>
</dbReference>
<dbReference type="Gene3D" id="3.30.70.2740">
    <property type="match status" value="1"/>
</dbReference>
<dbReference type="FunFam" id="3.30.43.10:FF:000002">
    <property type="entry name" value="D-2-hydroxyglutarate dehydrogenase, mitochondrial"/>
    <property type="match status" value="1"/>
</dbReference>
<evidence type="ECO:0000256" key="7">
    <source>
        <dbReference type="ARBA" id="ARBA00022833"/>
    </source>
</evidence>
<dbReference type="InterPro" id="IPR016166">
    <property type="entry name" value="FAD-bd_PCMH"/>
</dbReference>
<dbReference type="GO" id="GO:0051990">
    <property type="term" value="F:(R)-2-hydroxyglutarate dehydrogenase activity"/>
    <property type="evidence" value="ECO:0007669"/>
    <property type="project" value="UniProtKB-EC"/>
</dbReference>
<dbReference type="InterPro" id="IPR016171">
    <property type="entry name" value="Vanillyl_alc_oxidase_C-sub2"/>
</dbReference>
<dbReference type="FunFam" id="3.30.465.10:FF:000053">
    <property type="entry name" value="D-lactate dehydrogenase (Cytochrome), putative"/>
    <property type="match status" value="1"/>
</dbReference>
<evidence type="ECO:0000256" key="8">
    <source>
        <dbReference type="ARBA" id="ARBA00022946"/>
    </source>
</evidence>
<dbReference type="InterPro" id="IPR006094">
    <property type="entry name" value="Oxid_FAD_bind_N"/>
</dbReference>
<evidence type="ECO:0000256" key="4">
    <source>
        <dbReference type="ARBA" id="ARBA00022630"/>
    </source>
</evidence>
<keyword evidence="9" id="KW-0560">Oxidoreductase</keyword>
<dbReference type="SUPFAM" id="SSF56176">
    <property type="entry name" value="FAD-binding/transporter-associated domain-like"/>
    <property type="match status" value="1"/>
</dbReference>
<evidence type="ECO:0000256" key="6">
    <source>
        <dbReference type="ARBA" id="ARBA00022827"/>
    </source>
</evidence>
<dbReference type="InterPro" id="IPR036318">
    <property type="entry name" value="FAD-bd_PCMH-like_sf"/>
</dbReference>
<dbReference type="GO" id="GO:0005739">
    <property type="term" value="C:mitochondrion"/>
    <property type="evidence" value="ECO:0007669"/>
    <property type="project" value="UniProtKB-SubCell"/>
</dbReference>
<dbReference type="AlphaFoldDB" id="A0A7D9H0Z0"/>
<feature type="domain" description="FAD-binding PCMH-type" evidence="19">
    <location>
        <begin position="126"/>
        <end position="305"/>
    </location>
</feature>
<gene>
    <name evidence="20" type="primary">DLD2</name>
    <name evidence="20" type="ORF">DEBR0S2_05138G</name>
</gene>
<evidence type="ECO:0000256" key="16">
    <source>
        <dbReference type="ARBA" id="ARBA00051436"/>
    </source>
</evidence>
<evidence type="ECO:0000256" key="14">
    <source>
        <dbReference type="ARBA" id="ARBA00049267"/>
    </source>
</evidence>
<evidence type="ECO:0000256" key="18">
    <source>
        <dbReference type="ARBA" id="ARBA00083446"/>
    </source>
</evidence>
<evidence type="ECO:0000256" key="3">
    <source>
        <dbReference type="ARBA" id="ARBA00008000"/>
    </source>
</evidence>
<evidence type="ECO:0000256" key="1">
    <source>
        <dbReference type="ARBA" id="ARBA00001974"/>
    </source>
</evidence>
<comment type="catalytic activity">
    <reaction evidence="14">
        <text>(R)-malate + A = oxaloacetate + AH2</text>
        <dbReference type="Rhea" id="RHEA:67460"/>
        <dbReference type="ChEBI" id="CHEBI:13193"/>
        <dbReference type="ChEBI" id="CHEBI:15588"/>
        <dbReference type="ChEBI" id="CHEBI:16452"/>
        <dbReference type="ChEBI" id="CHEBI:17499"/>
    </reaction>
    <physiologicalReaction direction="left-to-right" evidence="14">
        <dbReference type="Rhea" id="RHEA:67461"/>
    </physiologicalReaction>
</comment>
<evidence type="ECO:0000256" key="10">
    <source>
        <dbReference type="ARBA" id="ARBA00023128"/>
    </source>
</evidence>
<evidence type="ECO:0000256" key="12">
    <source>
        <dbReference type="ARBA" id="ARBA00039639"/>
    </source>
</evidence>
<dbReference type="Pfam" id="PF02913">
    <property type="entry name" value="FAD-oxidase_C"/>
    <property type="match status" value="1"/>
</dbReference>
<dbReference type="EC" id="1.1.99.39" evidence="11"/>
<protein>
    <recommendedName>
        <fullName evidence="12">D-2-hydroxyglutarate dehydrogenase, mitochondrial</fullName>
        <ecNumber evidence="11">1.1.99.39</ecNumber>
        <ecNumber evidence="17">1.1.99.40</ecNumber>
    </recommendedName>
    <alternativeName>
        <fullName evidence="18">D-lactate ferricytochrome C oxidoreductase</fullName>
    </alternativeName>
</protein>
<dbReference type="Pfam" id="PF01565">
    <property type="entry name" value="FAD_binding_4"/>
    <property type="match status" value="1"/>
</dbReference>
<accession>A0A7D9H0Z0</accession>
<comment type="catalytic activity">
    <reaction evidence="16">
        <text>(R)-lactate + 2 Fe(III)-[cytochrome c] = 2 Fe(II)-[cytochrome c] + pyruvate + 2 H(+)</text>
        <dbReference type="Rhea" id="RHEA:13521"/>
        <dbReference type="Rhea" id="RHEA-COMP:10350"/>
        <dbReference type="Rhea" id="RHEA-COMP:14399"/>
        <dbReference type="ChEBI" id="CHEBI:15361"/>
        <dbReference type="ChEBI" id="CHEBI:15378"/>
        <dbReference type="ChEBI" id="CHEBI:16004"/>
        <dbReference type="ChEBI" id="CHEBI:29033"/>
        <dbReference type="ChEBI" id="CHEBI:29034"/>
        <dbReference type="EC" id="1.1.2.4"/>
    </reaction>
</comment>
<dbReference type="Gene3D" id="3.30.70.2190">
    <property type="match status" value="1"/>
</dbReference>
<comment type="subcellular location">
    <subcellularLocation>
        <location evidence="2">Mitochondrion</location>
    </subcellularLocation>
</comment>
<keyword evidence="6" id="KW-0274">FAD</keyword>
<evidence type="ECO:0000313" key="21">
    <source>
        <dbReference type="Proteomes" id="UP000478008"/>
    </source>
</evidence>
<keyword evidence="10" id="KW-0496">Mitochondrion</keyword>
<comment type="function">
    <text evidence="13">Catalyzes the oxidation of D-2-hydroxyglutarate (D-2-HG) to alpha-ketoglutarate. Also catalyzes the oxidation of other D-2-hydroxyacids, such as D-malate (D-MAL) and D-lactate (D-LAC). Exhibits high activities towards D-2-HG and D-MAL but a very weak activity towards D-LAC.</text>
</comment>
<keyword evidence="5" id="KW-0479">Metal-binding</keyword>
<dbReference type="EMBL" id="CABFWN010000002">
    <property type="protein sequence ID" value="VUG17364.1"/>
    <property type="molecule type" value="Genomic_DNA"/>
</dbReference>
<dbReference type="GO" id="GO:0071949">
    <property type="term" value="F:FAD binding"/>
    <property type="evidence" value="ECO:0007669"/>
    <property type="project" value="InterPro"/>
</dbReference>
<evidence type="ECO:0000256" key="11">
    <source>
        <dbReference type="ARBA" id="ARBA00039003"/>
    </source>
</evidence>
<dbReference type="FunFam" id="3.30.70.2740:FF:000002">
    <property type="entry name" value="D-2-hydroxyglutarate dehydrogenase mitochondrial"/>
    <property type="match status" value="1"/>
</dbReference>
<dbReference type="FunFam" id="1.10.45.10:FF:000001">
    <property type="entry name" value="D-lactate dehydrogenase mitochondrial"/>
    <property type="match status" value="1"/>
</dbReference>
<dbReference type="GO" id="GO:0006089">
    <property type="term" value="P:lactate metabolic process"/>
    <property type="evidence" value="ECO:0007669"/>
    <property type="project" value="UniProtKB-ARBA"/>
</dbReference>